<dbReference type="VEuPathDB" id="FungiDB:PYU1_G001451"/>
<reference evidence="6" key="1">
    <citation type="journal article" date="2010" name="Genome Biol.">
        <title>Genome sequence of the necrotrophic plant pathogen Pythium ultimum reveals original pathogenicity mechanisms and effector repertoire.</title>
        <authorList>
            <person name="Levesque C.A."/>
            <person name="Brouwer H."/>
            <person name="Cano L."/>
            <person name="Hamilton J.P."/>
            <person name="Holt C."/>
            <person name="Huitema E."/>
            <person name="Raffaele S."/>
            <person name="Robideau G.P."/>
            <person name="Thines M."/>
            <person name="Win J."/>
            <person name="Zerillo M.M."/>
            <person name="Beakes G.W."/>
            <person name="Boore J.L."/>
            <person name="Busam D."/>
            <person name="Dumas B."/>
            <person name="Ferriera S."/>
            <person name="Fuerstenberg S.I."/>
            <person name="Gachon C.M."/>
            <person name="Gaulin E."/>
            <person name="Govers F."/>
            <person name="Grenville-Briggs L."/>
            <person name="Horner N."/>
            <person name="Hostetler J."/>
            <person name="Jiang R.H."/>
            <person name="Johnson J."/>
            <person name="Krajaejun T."/>
            <person name="Lin H."/>
            <person name="Meijer H.J."/>
            <person name="Moore B."/>
            <person name="Morris P."/>
            <person name="Phuntmart V."/>
            <person name="Puiu D."/>
            <person name="Shetty J."/>
            <person name="Stajich J.E."/>
            <person name="Tripathy S."/>
            <person name="Wawra S."/>
            <person name="van West P."/>
            <person name="Whitty B.R."/>
            <person name="Coutinho P.M."/>
            <person name="Henrissat B."/>
            <person name="Martin F."/>
            <person name="Thomas P.D."/>
            <person name="Tyler B.M."/>
            <person name="De Vries R.P."/>
            <person name="Kamoun S."/>
            <person name="Yandell M."/>
            <person name="Tisserat N."/>
            <person name="Buell C.R."/>
        </authorList>
    </citation>
    <scope>NUCLEOTIDE SEQUENCE</scope>
    <source>
        <strain evidence="6">DAOM:BR144</strain>
    </source>
</reference>
<dbReference type="EnsemblProtists" id="PYU1_T001451">
    <property type="protein sequence ID" value="PYU1_T001451"/>
    <property type="gene ID" value="PYU1_G001451"/>
</dbReference>
<proteinExistence type="predicted"/>
<dbReference type="STRING" id="431595.K3W910"/>
<dbReference type="SMART" id="SM00178">
    <property type="entry name" value="SAR"/>
    <property type="match status" value="1"/>
</dbReference>
<dbReference type="InterPro" id="IPR027417">
    <property type="entry name" value="P-loop_NTPase"/>
</dbReference>
<evidence type="ECO:0000313" key="6">
    <source>
        <dbReference type="Proteomes" id="UP000019132"/>
    </source>
</evidence>
<dbReference type="InterPro" id="IPR006689">
    <property type="entry name" value="Small_GTPase_ARF/SAR"/>
</dbReference>
<feature type="binding site" evidence="3">
    <location>
        <begin position="18"/>
        <end position="25"/>
    </location>
    <ligand>
        <name>GTP</name>
        <dbReference type="ChEBI" id="CHEBI:37565"/>
    </ligand>
</feature>
<keyword evidence="1 3" id="KW-0547">Nucleotide-binding</keyword>
<name>K3W910_GLOUD</name>
<evidence type="ECO:0000256" key="3">
    <source>
        <dbReference type="PIRSR" id="PIRSR606689-1"/>
    </source>
</evidence>
<feature type="binding site" evidence="4">
    <location>
        <position position="25"/>
    </location>
    <ligand>
        <name>Mg(2+)</name>
        <dbReference type="ChEBI" id="CHEBI:18420"/>
    </ligand>
</feature>
<dbReference type="GO" id="GO:0003924">
    <property type="term" value="F:GTPase activity"/>
    <property type="evidence" value="ECO:0007669"/>
    <property type="project" value="InterPro"/>
</dbReference>
<dbReference type="PROSITE" id="PS51417">
    <property type="entry name" value="ARF"/>
    <property type="match status" value="1"/>
</dbReference>
<dbReference type="Pfam" id="PF00025">
    <property type="entry name" value="Arf"/>
    <property type="match status" value="1"/>
</dbReference>
<dbReference type="InterPro" id="IPR024156">
    <property type="entry name" value="Small_GTPase_ARF"/>
</dbReference>
<sequence>MGAIASDWTTHRRILVLGLDGVGKTTLLYKLELEEVETSIVTIDLYVETSTVHGEDIGSHGSARSLRKFYFQNTDAVIFVVDDADKHSIAKAANELLHLFRHEQIKNAKLMAYANEQDRLGCMPLHDVREQFNLDNVRGIHITFNRQLLCLGRHVRRS</sequence>
<organism evidence="5 6">
    <name type="scientific">Globisporangium ultimum (strain ATCC 200006 / CBS 805.95 / DAOM BR144)</name>
    <name type="common">Pythium ultimum</name>
    <dbReference type="NCBI Taxonomy" id="431595"/>
    <lineage>
        <taxon>Eukaryota</taxon>
        <taxon>Sar</taxon>
        <taxon>Stramenopiles</taxon>
        <taxon>Oomycota</taxon>
        <taxon>Peronosporomycetes</taxon>
        <taxon>Pythiales</taxon>
        <taxon>Pythiaceae</taxon>
        <taxon>Globisporangium</taxon>
    </lineage>
</organism>
<keyword evidence="6" id="KW-1185">Reference proteome</keyword>
<dbReference type="Proteomes" id="UP000019132">
    <property type="component" value="Unassembled WGS sequence"/>
</dbReference>
<reference evidence="5" key="3">
    <citation type="submission" date="2015-02" db="UniProtKB">
        <authorList>
            <consortium name="EnsemblProtists"/>
        </authorList>
    </citation>
    <scope>IDENTIFICATION</scope>
    <source>
        <strain evidence="5">DAOM BR144</strain>
    </source>
</reference>
<dbReference type="SMART" id="SM00177">
    <property type="entry name" value="ARF"/>
    <property type="match status" value="1"/>
</dbReference>
<feature type="binding site" evidence="4">
    <location>
        <position position="42"/>
    </location>
    <ligand>
        <name>Mg(2+)</name>
        <dbReference type="ChEBI" id="CHEBI:18420"/>
    </ligand>
</feature>
<dbReference type="eggNOG" id="KOG0072">
    <property type="taxonomic scope" value="Eukaryota"/>
</dbReference>
<keyword evidence="4" id="KW-0460">Magnesium</keyword>
<dbReference type="AlphaFoldDB" id="K3W910"/>
<dbReference type="GO" id="GO:0046872">
    <property type="term" value="F:metal ion binding"/>
    <property type="evidence" value="ECO:0007669"/>
    <property type="project" value="UniProtKB-KW"/>
</dbReference>
<dbReference type="GO" id="GO:0005525">
    <property type="term" value="F:GTP binding"/>
    <property type="evidence" value="ECO:0007669"/>
    <property type="project" value="UniProtKB-KW"/>
</dbReference>
<evidence type="ECO:0000313" key="5">
    <source>
        <dbReference type="EnsemblProtists" id="PYU1_T001451"/>
    </source>
</evidence>
<dbReference type="Gene3D" id="3.40.50.300">
    <property type="entry name" value="P-loop containing nucleotide triphosphate hydrolases"/>
    <property type="match status" value="1"/>
</dbReference>
<reference evidence="6" key="2">
    <citation type="submission" date="2010-04" db="EMBL/GenBank/DDBJ databases">
        <authorList>
            <person name="Buell R."/>
            <person name="Hamilton J."/>
            <person name="Hostetler J."/>
        </authorList>
    </citation>
    <scope>NUCLEOTIDE SEQUENCE [LARGE SCALE GENOMIC DNA]</scope>
    <source>
        <strain evidence="6">DAOM:BR144</strain>
    </source>
</reference>
<evidence type="ECO:0000256" key="1">
    <source>
        <dbReference type="ARBA" id="ARBA00022741"/>
    </source>
</evidence>
<dbReference type="InParanoid" id="K3W910"/>
<keyword evidence="4" id="KW-0479">Metal-binding</keyword>
<dbReference type="HOGENOM" id="CLU_040729_15_0_1"/>
<evidence type="ECO:0000256" key="2">
    <source>
        <dbReference type="ARBA" id="ARBA00023134"/>
    </source>
</evidence>
<feature type="binding site" evidence="3">
    <location>
        <begin position="115"/>
        <end position="118"/>
    </location>
    <ligand>
        <name>GTP</name>
        <dbReference type="ChEBI" id="CHEBI:37565"/>
    </ligand>
</feature>
<dbReference type="SUPFAM" id="SSF52540">
    <property type="entry name" value="P-loop containing nucleoside triphosphate hydrolases"/>
    <property type="match status" value="1"/>
</dbReference>
<keyword evidence="2 3" id="KW-0342">GTP-binding</keyword>
<evidence type="ECO:0008006" key="7">
    <source>
        <dbReference type="Google" id="ProtNLM"/>
    </source>
</evidence>
<evidence type="ECO:0000256" key="4">
    <source>
        <dbReference type="PIRSR" id="PIRSR606689-2"/>
    </source>
</evidence>
<dbReference type="PANTHER" id="PTHR11711">
    <property type="entry name" value="ADP RIBOSYLATION FACTOR-RELATED"/>
    <property type="match status" value="1"/>
</dbReference>
<protein>
    <recommendedName>
        <fullName evidence="7">ADP-ribosylation factor</fullName>
    </recommendedName>
</protein>
<accession>K3W910</accession>
<dbReference type="OMA" id="AYANEQD"/>
<dbReference type="EMBL" id="GL376626">
    <property type="status" value="NOT_ANNOTATED_CDS"/>
    <property type="molecule type" value="Genomic_DNA"/>
</dbReference>